<organism evidence="1 2">
    <name type="scientific">Shigella sonnei</name>
    <dbReference type="NCBI Taxonomy" id="624"/>
    <lineage>
        <taxon>Bacteria</taxon>
        <taxon>Pseudomonadati</taxon>
        <taxon>Pseudomonadota</taxon>
        <taxon>Gammaproteobacteria</taxon>
        <taxon>Enterobacterales</taxon>
        <taxon>Enterobacteriaceae</taxon>
        <taxon>Shigella</taxon>
    </lineage>
</organism>
<dbReference type="Gene3D" id="1.10.472.150">
    <property type="entry name" value="Glucose-regulated metallo-peptidase M90, N-terminal domain"/>
    <property type="match status" value="1"/>
</dbReference>
<name>A0A8B4LJ18_SHISO</name>
<comment type="caution">
    <text evidence="1">The sequence shown here is derived from an EMBL/GenBank/DDBJ whole genome shotgun (WGS) entry which is preliminary data.</text>
</comment>
<reference evidence="1 2" key="1">
    <citation type="submission" date="2018-06" db="EMBL/GenBank/DDBJ databases">
        <authorList>
            <consortium name="Pathogen Informatics"/>
            <person name="Doyle S."/>
        </authorList>
    </citation>
    <scope>NUCLEOTIDE SEQUENCE [LARGE SCALE GENOMIC DNA]</scope>
    <source>
        <strain evidence="1 2">4028STDY6275292</strain>
    </source>
</reference>
<proteinExistence type="predicted"/>
<accession>A0A8B4LJ18</accession>
<dbReference type="Proteomes" id="UP000251393">
    <property type="component" value="Unassembled WGS sequence"/>
</dbReference>
<gene>
    <name evidence="1" type="primary">mtfA_2</name>
    <name evidence="1" type="ORF">SAMEA3710766_04176</name>
</gene>
<dbReference type="InterPro" id="IPR042252">
    <property type="entry name" value="MtfA_N"/>
</dbReference>
<sequence>MIKWPWKVQESAHQTALPWQEALSIPLLTGLTEQEQSKLVTLAERFLQQKRLG</sequence>
<dbReference type="AlphaFoldDB" id="A0A8B4LJ18"/>
<evidence type="ECO:0000313" key="1">
    <source>
        <dbReference type="EMBL" id="SRR27129.1"/>
    </source>
</evidence>
<dbReference type="EMBL" id="UDYI01000180">
    <property type="protein sequence ID" value="SRR27129.1"/>
    <property type="molecule type" value="Genomic_DNA"/>
</dbReference>
<protein>
    <submittedName>
        <fullName evidence="1">Putative YeeI protein</fullName>
    </submittedName>
</protein>
<evidence type="ECO:0000313" key="2">
    <source>
        <dbReference type="Proteomes" id="UP000251393"/>
    </source>
</evidence>